<dbReference type="Proteomes" id="UP001221757">
    <property type="component" value="Unassembled WGS sequence"/>
</dbReference>
<proteinExistence type="predicted"/>
<dbReference type="EMBL" id="JARKIE010000121">
    <property type="protein sequence ID" value="KAJ7681213.1"/>
    <property type="molecule type" value="Genomic_DNA"/>
</dbReference>
<dbReference type="AlphaFoldDB" id="A0AAD7D6I7"/>
<reference evidence="1" key="1">
    <citation type="submission" date="2023-03" db="EMBL/GenBank/DDBJ databases">
        <title>Massive genome expansion in bonnet fungi (Mycena s.s.) driven by repeated elements and novel gene families across ecological guilds.</title>
        <authorList>
            <consortium name="Lawrence Berkeley National Laboratory"/>
            <person name="Harder C.B."/>
            <person name="Miyauchi S."/>
            <person name="Viragh M."/>
            <person name="Kuo A."/>
            <person name="Thoen E."/>
            <person name="Andreopoulos B."/>
            <person name="Lu D."/>
            <person name="Skrede I."/>
            <person name="Drula E."/>
            <person name="Henrissat B."/>
            <person name="Morin E."/>
            <person name="Kohler A."/>
            <person name="Barry K."/>
            <person name="LaButti K."/>
            <person name="Morin E."/>
            <person name="Salamov A."/>
            <person name="Lipzen A."/>
            <person name="Mereny Z."/>
            <person name="Hegedus B."/>
            <person name="Baldrian P."/>
            <person name="Stursova M."/>
            <person name="Weitz H."/>
            <person name="Taylor A."/>
            <person name="Grigoriev I.V."/>
            <person name="Nagy L.G."/>
            <person name="Martin F."/>
            <person name="Kauserud H."/>
        </authorList>
    </citation>
    <scope>NUCLEOTIDE SEQUENCE</scope>
    <source>
        <strain evidence="1">CBHHK067</strain>
    </source>
</reference>
<keyword evidence="2" id="KW-1185">Reference proteome</keyword>
<gene>
    <name evidence="1" type="ORF">B0H17DRAFT_1138646</name>
</gene>
<evidence type="ECO:0000313" key="1">
    <source>
        <dbReference type="EMBL" id="KAJ7681213.1"/>
    </source>
</evidence>
<protein>
    <submittedName>
        <fullName evidence="1">Uncharacterized protein</fullName>
    </submittedName>
</protein>
<evidence type="ECO:0000313" key="2">
    <source>
        <dbReference type="Proteomes" id="UP001221757"/>
    </source>
</evidence>
<accession>A0AAD7D6I7</accession>
<comment type="caution">
    <text evidence="1">The sequence shown here is derived from an EMBL/GenBank/DDBJ whole genome shotgun (WGS) entry which is preliminary data.</text>
</comment>
<name>A0AAD7D6I7_MYCRO</name>
<sequence>MGTHSSIIGGGPLVCLHTPSPHPDVAQNGSTVGKSTRTSPWSTVLSAVKWRPWGSSCKLDQQNQKRIHHAKVYLLSPSYSIGGLIDKIKCCSQMSGRRWVELLLSGAQEWGEHQDIQKGVDKKTLTSQVGQHHAAEGKHRVVITSPVMDNTTKGWNPYRVTRYNNGDNGRVLHSPT</sequence>
<organism evidence="1 2">
    <name type="scientific">Mycena rosella</name>
    <name type="common">Pink bonnet</name>
    <name type="synonym">Agaricus rosellus</name>
    <dbReference type="NCBI Taxonomy" id="1033263"/>
    <lineage>
        <taxon>Eukaryota</taxon>
        <taxon>Fungi</taxon>
        <taxon>Dikarya</taxon>
        <taxon>Basidiomycota</taxon>
        <taxon>Agaricomycotina</taxon>
        <taxon>Agaricomycetes</taxon>
        <taxon>Agaricomycetidae</taxon>
        <taxon>Agaricales</taxon>
        <taxon>Marasmiineae</taxon>
        <taxon>Mycenaceae</taxon>
        <taxon>Mycena</taxon>
    </lineage>
</organism>